<keyword evidence="1" id="KW-1133">Transmembrane helix</keyword>
<keyword evidence="1" id="KW-0472">Membrane</keyword>
<comment type="caution">
    <text evidence="2">The sequence shown here is derived from an EMBL/GenBank/DDBJ whole genome shotgun (WGS) entry which is preliminary data.</text>
</comment>
<keyword evidence="3" id="KW-1185">Reference proteome</keyword>
<organism evidence="2 3">
    <name type="scientific">Halalkalicoccus tibetensis</name>
    <dbReference type="NCBI Taxonomy" id="175632"/>
    <lineage>
        <taxon>Archaea</taxon>
        <taxon>Methanobacteriati</taxon>
        <taxon>Methanobacteriota</taxon>
        <taxon>Stenosarchaea group</taxon>
        <taxon>Halobacteria</taxon>
        <taxon>Halobacteriales</taxon>
        <taxon>Halococcaceae</taxon>
        <taxon>Halalkalicoccus</taxon>
    </lineage>
</organism>
<feature type="transmembrane region" description="Helical" evidence="1">
    <location>
        <begin position="44"/>
        <end position="65"/>
    </location>
</feature>
<dbReference type="EMBL" id="JBHSXQ010000004">
    <property type="protein sequence ID" value="MFC6906235.1"/>
    <property type="molecule type" value="Genomic_DNA"/>
</dbReference>
<evidence type="ECO:0000256" key="1">
    <source>
        <dbReference type="SAM" id="Phobius"/>
    </source>
</evidence>
<evidence type="ECO:0000313" key="2">
    <source>
        <dbReference type="EMBL" id="MFC6906235.1"/>
    </source>
</evidence>
<dbReference type="RefSeq" id="WP_340604792.1">
    <property type="nucleotide sequence ID" value="NZ_JBBMXV010000004.1"/>
</dbReference>
<evidence type="ECO:0000313" key="3">
    <source>
        <dbReference type="Proteomes" id="UP001596312"/>
    </source>
</evidence>
<dbReference type="AlphaFoldDB" id="A0ABD5V7V3"/>
<dbReference type="Proteomes" id="UP001596312">
    <property type="component" value="Unassembled WGS sequence"/>
</dbReference>
<proteinExistence type="predicted"/>
<reference evidence="2 3" key="1">
    <citation type="journal article" date="2019" name="Int. J. Syst. Evol. Microbiol.">
        <title>The Global Catalogue of Microorganisms (GCM) 10K type strain sequencing project: providing services to taxonomists for standard genome sequencing and annotation.</title>
        <authorList>
            <consortium name="The Broad Institute Genomics Platform"/>
            <consortium name="The Broad Institute Genome Sequencing Center for Infectious Disease"/>
            <person name="Wu L."/>
            <person name="Ma J."/>
        </authorList>
    </citation>
    <scope>NUCLEOTIDE SEQUENCE [LARGE SCALE GENOMIC DNA]</scope>
    <source>
        <strain evidence="2 3">CGMCC 1.3240</strain>
    </source>
</reference>
<protein>
    <submittedName>
        <fullName evidence="2">Uncharacterized protein</fullName>
    </submittedName>
</protein>
<feature type="transmembrane region" description="Helical" evidence="1">
    <location>
        <begin position="20"/>
        <end position="38"/>
    </location>
</feature>
<keyword evidence="1" id="KW-0812">Transmembrane</keyword>
<name>A0ABD5V7V3_9EURY</name>
<gene>
    <name evidence="2" type="ORF">ACFQGH_13630</name>
</gene>
<accession>A0ABD5V7V3</accession>
<sequence>MQGRTPDPTNTPYSPHLRAIRSAIAALALAVLAVPLLSQGGGELGLWFVAGALLLLAHAFAVPAWDRYESPRSHKS</sequence>